<dbReference type="EMBL" id="BAAAQR010000002">
    <property type="protein sequence ID" value="GAA2139647.1"/>
    <property type="molecule type" value="Genomic_DNA"/>
</dbReference>
<comment type="caution">
    <text evidence="1">The sequence shown here is derived from an EMBL/GenBank/DDBJ whole genome shotgun (WGS) entry which is preliminary data.</text>
</comment>
<dbReference type="InterPro" id="IPR032025">
    <property type="entry name" value="DUF5063"/>
</dbReference>
<accession>A0ABN2ZBD0</accession>
<evidence type="ECO:0000313" key="1">
    <source>
        <dbReference type="EMBL" id="GAA2139647.1"/>
    </source>
</evidence>
<dbReference type="Pfam" id="PF16702">
    <property type="entry name" value="DUF5063"/>
    <property type="match status" value="1"/>
</dbReference>
<name>A0ABN2ZBD0_9ACTN</name>
<gene>
    <name evidence="1" type="ORF">GCM10009844_08610</name>
</gene>
<dbReference type="Gene3D" id="1.20.120.1550">
    <property type="entry name" value="Protein of unknown function DUF5063"/>
    <property type="match status" value="1"/>
</dbReference>
<reference evidence="1 2" key="1">
    <citation type="journal article" date="2019" name="Int. J. Syst. Evol. Microbiol.">
        <title>The Global Catalogue of Microorganisms (GCM) 10K type strain sequencing project: providing services to taxonomists for standard genome sequencing and annotation.</title>
        <authorList>
            <consortium name="The Broad Institute Genomics Platform"/>
            <consortium name="The Broad Institute Genome Sequencing Center for Infectious Disease"/>
            <person name="Wu L."/>
            <person name="Ma J."/>
        </authorList>
    </citation>
    <scope>NUCLEOTIDE SEQUENCE [LARGE SCALE GENOMIC DNA]</scope>
    <source>
        <strain evidence="1 2">JCM 16022</strain>
    </source>
</reference>
<keyword evidence="2" id="KW-1185">Reference proteome</keyword>
<dbReference type="InterPro" id="IPR038312">
    <property type="entry name" value="DUF5063_sf"/>
</dbReference>
<proteinExistence type="predicted"/>
<organism evidence="1 2">
    <name type="scientific">Nocardioides koreensis</name>
    <dbReference type="NCBI Taxonomy" id="433651"/>
    <lineage>
        <taxon>Bacteria</taxon>
        <taxon>Bacillati</taxon>
        <taxon>Actinomycetota</taxon>
        <taxon>Actinomycetes</taxon>
        <taxon>Propionibacteriales</taxon>
        <taxon>Nocardioidaceae</taxon>
        <taxon>Nocardioides</taxon>
    </lineage>
</organism>
<dbReference type="Proteomes" id="UP001501771">
    <property type="component" value="Unassembled WGS sequence"/>
</dbReference>
<protein>
    <submittedName>
        <fullName evidence="1">DUF5063 domain-containing protein</fullName>
    </submittedName>
</protein>
<evidence type="ECO:0000313" key="2">
    <source>
        <dbReference type="Proteomes" id="UP001501771"/>
    </source>
</evidence>
<sequence length="203" mass="22305">MTETSRLDAETEDFAQQIADQVESFLIALQAIAREADGGRAISLLLLEISQVLLAGARLGAQRDFTPRAEYQPDVGPEPDLDQMRLRLAAILDSVDTYTFVFDPYVPEVVDGQLSDDLTSIATDLENGLRHYRSGNVEEALWWWQFSYVSSWGNLAGATLNALLSVVAHDRLDAEIEGEEEQVAAADEMLDAEMLGSEGSAPR</sequence>
<dbReference type="RefSeq" id="WP_344148139.1">
    <property type="nucleotide sequence ID" value="NZ_BAAAQR010000002.1"/>
</dbReference>